<sequence length="132" mass="15321">MGSRSRRRIRVPLLTARHKALFLAWARQHRHWTVDDWKHVARSDEPIFQLNRADRRVRYQGQPHESIDPTCQQGTVVAGGVSVMVWGGCIWCDMEPLIRQDMTLIGGMYANILFDHLHAFMSIVHSDELRGF</sequence>
<dbReference type="Proteomes" id="UP000887159">
    <property type="component" value="Unassembled WGS sequence"/>
</dbReference>
<proteinExistence type="predicted"/>
<protein>
    <submittedName>
        <fullName evidence="1">Transposable element Tcb2 transposase</fullName>
    </submittedName>
</protein>
<comment type="caution">
    <text evidence="1">The sequence shown here is derived from an EMBL/GenBank/DDBJ whole genome shotgun (WGS) entry which is preliminary data.</text>
</comment>
<dbReference type="EMBL" id="BMAU01021373">
    <property type="protein sequence ID" value="GFY26046.1"/>
    <property type="molecule type" value="Genomic_DNA"/>
</dbReference>
<gene>
    <name evidence="1" type="primary">TCB2_157</name>
    <name evidence="1" type="ORF">TNCV_1917961</name>
</gene>
<dbReference type="GO" id="GO:0003676">
    <property type="term" value="F:nucleic acid binding"/>
    <property type="evidence" value="ECO:0007669"/>
    <property type="project" value="InterPro"/>
</dbReference>
<dbReference type="InterPro" id="IPR036397">
    <property type="entry name" value="RNaseH_sf"/>
</dbReference>
<reference evidence="1" key="1">
    <citation type="submission" date="2020-08" db="EMBL/GenBank/DDBJ databases">
        <title>Multicomponent nature underlies the extraordinary mechanical properties of spider dragline silk.</title>
        <authorList>
            <person name="Kono N."/>
            <person name="Nakamura H."/>
            <person name="Mori M."/>
            <person name="Yoshida Y."/>
            <person name="Ohtoshi R."/>
            <person name="Malay A.D."/>
            <person name="Moran D.A.P."/>
            <person name="Tomita M."/>
            <person name="Numata K."/>
            <person name="Arakawa K."/>
        </authorList>
    </citation>
    <scope>NUCLEOTIDE SEQUENCE</scope>
</reference>
<organism evidence="1 2">
    <name type="scientific">Trichonephila clavipes</name>
    <name type="common">Golden silk orbweaver</name>
    <name type="synonym">Nephila clavipes</name>
    <dbReference type="NCBI Taxonomy" id="2585209"/>
    <lineage>
        <taxon>Eukaryota</taxon>
        <taxon>Metazoa</taxon>
        <taxon>Ecdysozoa</taxon>
        <taxon>Arthropoda</taxon>
        <taxon>Chelicerata</taxon>
        <taxon>Arachnida</taxon>
        <taxon>Araneae</taxon>
        <taxon>Araneomorphae</taxon>
        <taxon>Entelegynae</taxon>
        <taxon>Araneoidea</taxon>
        <taxon>Nephilidae</taxon>
        <taxon>Trichonephila</taxon>
    </lineage>
</organism>
<evidence type="ECO:0000313" key="1">
    <source>
        <dbReference type="EMBL" id="GFY26046.1"/>
    </source>
</evidence>
<dbReference type="Gene3D" id="3.30.420.10">
    <property type="entry name" value="Ribonuclease H-like superfamily/Ribonuclease H"/>
    <property type="match status" value="1"/>
</dbReference>
<evidence type="ECO:0000313" key="2">
    <source>
        <dbReference type="Proteomes" id="UP000887159"/>
    </source>
</evidence>
<dbReference type="AlphaFoldDB" id="A0A8X6W167"/>
<accession>A0A8X6W167</accession>
<keyword evidence="2" id="KW-1185">Reference proteome</keyword>
<name>A0A8X6W167_TRICX</name>